<dbReference type="Pfam" id="PF02136">
    <property type="entry name" value="NTF2"/>
    <property type="match status" value="1"/>
</dbReference>
<dbReference type="InterPro" id="IPR018222">
    <property type="entry name" value="Nuclear_transport_factor_2_euk"/>
</dbReference>
<dbReference type="GO" id="GO:1990904">
    <property type="term" value="C:ribonucleoprotein complex"/>
    <property type="evidence" value="ECO:0007669"/>
    <property type="project" value="TreeGrafter"/>
</dbReference>
<reference evidence="6" key="1">
    <citation type="journal article" date="2023" name="Mol. Plant Microbe Interact.">
        <title>Elucidating the Obligate Nature and Biological Capacity of an Invasive Fungal Corn Pathogen.</title>
        <authorList>
            <person name="MacCready J.S."/>
            <person name="Roggenkamp E.M."/>
            <person name="Gdanetz K."/>
            <person name="Chilvers M.I."/>
        </authorList>
    </citation>
    <scope>NUCLEOTIDE SEQUENCE</scope>
    <source>
        <strain evidence="6">PM02</strain>
    </source>
</reference>
<feature type="domain" description="RRM" evidence="4">
    <location>
        <begin position="417"/>
        <end position="488"/>
    </location>
</feature>
<feature type="compositionally biased region" description="Low complexity" evidence="3">
    <location>
        <begin position="319"/>
        <end position="339"/>
    </location>
</feature>
<dbReference type="InterPro" id="IPR000504">
    <property type="entry name" value="RRM_dom"/>
</dbReference>
<feature type="compositionally biased region" description="Basic and acidic residues" evidence="3">
    <location>
        <begin position="189"/>
        <end position="204"/>
    </location>
</feature>
<dbReference type="SMART" id="SM00360">
    <property type="entry name" value="RRM"/>
    <property type="match status" value="1"/>
</dbReference>
<dbReference type="PANTHER" id="PTHR10693">
    <property type="entry name" value="RAS GTPASE-ACTIVATING PROTEIN-BINDING PROTEIN"/>
    <property type="match status" value="1"/>
</dbReference>
<feature type="compositionally biased region" description="Acidic residues" evidence="3">
    <location>
        <begin position="168"/>
        <end position="177"/>
    </location>
</feature>
<organism evidence="6 7">
    <name type="scientific">Phyllachora maydis</name>
    <dbReference type="NCBI Taxonomy" id="1825666"/>
    <lineage>
        <taxon>Eukaryota</taxon>
        <taxon>Fungi</taxon>
        <taxon>Dikarya</taxon>
        <taxon>Ascomycota</taxon>
        <taxon>Pezizomycotina</taxon>
        <taxon>Sordariomycetes</taxon>
        <taxon>Sordariomycetidae</taxon>
        <taxon>Phyllachorales</taxon>
        <taxon>Phyllachoraceae</taxon>
        <taxon>Phyllachora</taxon>
    </lineage>
</organism>
<dbReference type="Gene3D" id="3.10.450.50">
    <property type="match status" value="1"/>
</dbReference>
<feature type="region of interest" description="Disordered" evidence="3">
    <location>
        <begin position="492"/>
        <end position="566"/>
    </location>
</feature>
<dbReference type="Gene3D" id="3.30.70.330">
    <property type="match status" value="1"/>
</dbReference>
<proteinExistence type="predicted"/>
<dbReference type="PROSITE" id="PS50102">
    <property type="entry name" value="RRM"/>
    <property type="match status" value="1"/>
</dbReference>
<dbReference type="InterPro" id="IPR032710">
    <property type="entry name" value="NTF2-like_dom_sf"/>
</dbReference>
<keyword evidence="1 2" id="KW-0694">RNA-binding</keyword>
<dbReference type="GO" id="GO:0016579">
    <property type="term" value="P:protein deubiquitination"/>
    <property type="evidence" value="ECO:0007669"/>
    <property type="project" value="TreeGrafter"/>
</dbReference>
<dbReference type="InterPro" id="IPR035979">
    <property type="entry name" value="RBD_domain_sf"/>
</dbReference>
<evidence type="ECO:0000313" key="7">
    <source>
        <dbReference type="Proteomes" id="UP001217918"/>
    </source>
</evidence>
<evidence type="ECO:0000256" key="3">
    <source>
        <dbReference type="SAM" id="MobiDB-lite"/>
    </source>
</evidence>
<dbReference type="CDD" id="cd00780">
    <property type="entry name" value="NTF2"/>
    <property type="match status" value="1"/>
</dbReference>
<evidence type="ECO:0000256" key="2">
    <source>
        <dbReference type="PROSITE-ProRule" id="PRU00176"/>
    </source>
</evidence>
<dbReference type="EMBL" id="JAQQPM010000002">
    <property type="protein sequence ID" value="KAK2068418.1"/>
    <property type="molecule type" value="Genomic_DNA"/>
</dbReference>
<feature type="region of interest" description="Disordered" evidence="3">
    <location>
        <begin position="168"/>
        <end position="214"/>
    </location>
</feature>
<dbReference type="GO" id="GO:0005829">
    <property type="term" value="C:cytosol"/>
    <property type="evidence" value="ECO:0007669"/>
    <property type="project" value="TreeGrafter"/>
</dbReference>
<evidence type="ECO:0000313" key="6">
    <source>
        <dbReference type="EMBL" id="KAK2068418.1"/>
    </source>
</evidence>
<dbReference type="InterPro" id="IPR012677">
    <property type="entry name" value="Nucleotide-bd_a/b_plait_sf"/>
</dbReference>
<feature type="domain" description="NTF2" evidence="5">
    <location>
        <begin position="48"/>
        <end position="163"/>
    </location>
</feature>
<feature type="compositionally biased region" description="Basic and acidic residues" evidence="3">
    <location>
        <begin position="257"/>
        <end position="283"/>
    </location>
</feature>
<sequence length="566" mass="59078">MATARFPCDALLDSPLPSSAYAPASAPSEGTNSAAAAAASNNLAKDEVGWYFVEQYYTTLSKNPDKLHLFYGKRSTFVCGLEAEIAPVSVGRPAIQDRIKGLGYHNSKVRISNVDSQGSDQCIVIQVIGEISNNDEEPKKFAQTFVLAQQPSGYFVLNDILRYIKDDDEEPAEEPAPEEPVAPEETVAEPERVAEPQQEKHQPEEAEVSAESVAVDTAAVIDKLEEADETTDGSNGAAQITPAASEPQESPALTEAPTEKLPDPDKLAEELAAEDSKATEAPKDPSPTPAVTAAQPSTVAPPPAEPEKPKEPAKPMSWASRVAAAASAAAPRAAVALPKPATPLLPAQPRPAAAPLAPAPAPAPTPAAPQAAPAAKGPEPTAAPVAPKESGEWETAQTKRQNRPQSISAMPADRETTMAYIKYVTEKVQTEDLRAALSKYGELAYFDINRQKNCAFVEFATQVGYNAAVAANPHTVNDESIVVEQRRPKANAYGGSNYNTGPRGNAPRGRGGYDGGRGGYDGGRGGYDGGRGGNQGGGRGGYPSGQGRGRGGAVRGSRGGAQVGTA</sequence>
<evidence type="ECO:0000259" key="5">
    <source>
        <dbReference type="PROSITE" id="PS50177"/>
    </source>
</evidence>
<feature type="compositionally biased region" description="Pro residues" evidence="3">
    <location>
        <begin position="340"/>
        <end position="349"/>
    </location>
</feature>
<feature type="compositionally biased region" description="Gly residues" evidence="3">
    <location>
        <begin position="509"/>
        <end position="566"/>
    </location>
</feature>
<dbReference type="GO" id="GO:1990861">
    <property type="term" value="C:Ubp3-Bre5 deubiquitination complex"/>
    <property type="evidence" value="ECO:0007669"/>
    <property type="project" value="TreeGrafter"/>
</dbReference>
<keyword evidence="7" id="KW-1185">Reference proteome</keyword>
<dbReference type="FunFam" id="3.10.450.50:FF:000003">
    <property type="entry name" value="Nuclear transport factor 2 family protein"/>
    <property type="match status" value="1"/>
</dbReference>
<dbReference type="GO" id="GO:0034517">
    <property type="term" value="P:ribophagy"/>
    <property type="evidence" value="ECO:0007669"/>
    <property type="project" value="TreeGrafter"/>
</dbReference>
<protein>
    <submittedName>
        <fullName evidence="6">Uncharacterized protein</fullName>
    </submittedName>
</protein>
<name>A0AAD9MC16_9PEZI</name>
<dbReference type="Pfam" id="PF00076">
    <property type="entry name" value="RRM_1"/>
    <property type="match status" value="1"/>
</dbReference>
<dbReference type="InterPro" id="IPR039539">
    <property type="entry name" value="Ras_GTPase_bind_prot"/>
</dbReference>
<dbReference type="PANTHER" id="PTHR10693:SF20">
    <property type="entry name" value="AT27578P"/>
    <property type="match status" value="1"/>
</dbReference>
<dbReference type="PROSITE" id="PS50177">
    <property type="entry name" value="NTF2_DOMAIN"/>
    <property type="match status" value="1"/>
</dbReference>
<evidence type="ECO:0000256" key="1">
    <source>
        <dbReference type="ARBA" id="ARBA00022884"/>
    </source>
</evidence>
<dbReference type="AlphaFoldDB" id="A0AAD9MC16"/>
<dbReference type="InterPro" id="IPR002075">
    <property type="entry name" value="NTF2_dom"/>
</dbReference>
<dbReference type="SUPFAM" id="SSF54928">
    <property type="entry name" value="RNA-binding domain, RBD"/>
    <property type="match status" value="1"/>
</dbReference>
<feature type="region of interest" description="Disordered" evidence="3">
    <location>
        <begin position="226"/>
        <end position="412"/>
    </location>
</feature>
<accession>A0AAD9MC16</accession>
<dbReference type="GO" id="GO:0003729">
    <property type="term" value="F:mRNA binding"/>
    <property type="evidence" value="ECO:0007669"/>
    <property type="project" value="TreeGrafter"/>
</dbReference>
<evidence type="ECO:0000259" key="4">
    <source>
        <dbReference type="PROSITE" id="PS50102"/>
    </source>
</evidence>
<gene>
    <name evidence="6" type="ORF">P8C59_003055</name>
</gene>
<dbReference type="SUPFAM" id="SSF54427">
    <property type="entry name" value="NTF2-like"/>
    <property type="match status" value="1"/>
</dbReference>
<dbReference type="Proteomes" id="UP001217918">
    <property type="component" value="Unassembled WGS sequence"/>
</dbReference>
<feature type="compositionally biased region" description="Pro residues" evidence="3">
    <location>
        <begin position="357"/>
        <end position="367"/>
    </location>
</feature>
<feature type="compositionally biased region" description="Polar residues" evidence="3">
    <location>
        <begin position="395"/>
        <end position="408"/>
    </location>
</feature>
<comment type="caution">
    <text evidence="6">The sequence shown here is derived from an EMBL/GenBank/DDBJ whole genome shotgun (WGS) entry which is preliminary data.</text>
</comment>